<evidence type="ECO:0000256" key="1">
    <source>
        <dbReference type="ARBA" id="ARBA00006484"/>
    </source>
</evidence>
<dbReference type="CDD" id="cd05233">
    <property type="entry name" value="SDR_c"/>
    <property type="match status" value="1"/>
</dbReference>
<dbReference type="InterPro" id="IPR036291">
    <property type="entry name" value="NAD(P)-bd_dom_sf"/>
</dbReference>
<dbReference type="RefSeq" id="WP_184342211.1">
    <property type="nucleotide sequence ID" value="NZ_JACHIG010000009.1"/>
</dbReference>
<dbReference type="EMBL" id="JACHIG010000009">
    <property type="protein sequence ID" value="MBB5034419.1"/>
    <property type="molecule type" value="Genomic_DNA"/>
</dbReference>
<dbReference type="Proteomes" id="UP000590740">
    <property type="component" value="Unassembled WGS sequence"/>
</dbReference>
<keyword evidence="4" id="KW-1185">Reference proteome</keyword>
<evidence type="ECO:0000313" key="3">
    <source>
        <dbReference type="EMBL" id="MBB5034419.1"/>
    </source>
</evidence>
<dbReference type="PRINTS" id="PR00081">
    <property type="entry name" value="GDHRDH"/>
</dbReference>
<dbReference type="SUPFAM" id="SSF51735">
    <property type="entry name" value="NAD(P)-binding Rossmann-fold domains"/>
    <property type="match status" value="1"/>
</dbReference>
<evidence type="ECO:0000313" key="4">
    <source>
        <dbReference type="Proteomes" id="UP000590740"/>
    </source>
</evidence>
<dbReference type="Gene3D" id="3.40.50.720">
    <property type="entry name" value="NAD(P)-binding Rossmann-like Domain"/>
    <property type="match status" value="1"/>
</dbReference>
<dbReference type="InterPro" id="IPR020904">
    <property type="entry name" value="Sc_DH/Rdtase_CS"/>
</dbReference>
<dbReference type="InterPro" id="IPR051122">
    <property type="entry name" value="SDR_DHRS6-like"/>
</dbReference>
<dbReference type="GO" id="GO:0016491">
    <property type="term" value="F:oxidoreductase activity"/>
    <property type="evidence" value="ECO:0007669"/>
    <property type="project" value="UniProtKB-KW"/>
</dbReference>
<keyword evidence="2" id="KW-0560">Oxidoreductase</keyword>
<gene>
    <name evidence="3" type="ORF">HNQ65_004013</name>
</gene>
<dbReference type="Pfam" id="PF13561">
    <property type="entry name" value="adh_short_C2"/>
    <property type="match status" value="1"/>
</dbReference>
<dbReference type="AlphaFoldDB" id="A0A7W7YE48"/>
<accession>A0A7W7YE48</accession>
<protein>
    <submittedName>
        <fullName evidence="3">NAD(P)-dependent dehydrogenase (Short-subunit alcohol dehydrogenase family)</fullName>
    </submittedName>
</protein>
<proteinExistence type="inferred from homology"/>
<dbReference type="PANTHER" id="PTHR43477:SF1">
    <property type="entry name" value="DIHYDROANTICAPSIN 7-DEHYDROGENASE"/>
    <property type="match status" value="1"/>
</dbReference>
<dbReference type="PANTHER" id="PTHR43477">
    <property type="entry name" value="DIHYDROANTICAPSIN 7-DEHYDROGENASE"/>
    <property type="match status" value="1"/>
</dbReference>
<sequence length="257" mass="27040">MFSLANKTVIITGAGSGIGQAIAILFAKQGAHVEVLDLKQEAAQETVDQIKAAGGSGRATACDVGNYAEVKAIFDGVAASHGKIDILVNNAGIAHIGTAMTTNEEDMDRLHRVNIKGVHACAQSALAHMTARNNGVILNMCSIAAQMGLADRFAYSMTKGAVLMMTYSIAKDFIKQGIRCNCIAPARVHTPFVDGYLAKTYPGQEAEMFQKLSAAQPIGRMAKPDEIAALALYLCSDEASFVTGSSYPIDGGAVNLR</sequence>
<organism evidence="3 4">
    <name type="scientific">Prosthecobacter vanneervenii</name>
    <dbReference type="NCBI Taxonomy" id="48466"/>
    <lineage>
        <taxon>Bacteria</taxon>
        <taxon>Pseudomonadati</taxon>
        <taxon>Verrucomicrobiota</taxon>
        <taxon>Verrucomicrobiia</taxon>
        <taxon>Verrucomicrobiales</taxon>
        <taxon>Verrucomicrobiaceae</taxon>
        <taxon>Prosthecobacter</taxon>
    </lineage>
</organism>
<comment type="similarity">
    <text evidence="1">Belongs to the short-chain dehydrogenases/reductases (SDR) family.</text>
</comment>
<comment type="caution">
    <text evidence="3">The sequence shown here is derived from an EMBL/GenBank/DDBJ whole genome shotgun (WGS) entry which is preliminary data.</text>
</comment>
<dbReference type="PRINTS" id="PR00080">
    <property type="entry name" value="SDRFAMILY"/>
</dbReference>
<dbReference type="FunFam" id="3.40.50.720:FF:000084">
    <property type="entry name" value="Short-chain dehydrogenase reductase"/>
    <property type="match status" value="1"/>
</dbReference>
<dbReference type="PROSITE" id="PS00061">
    <property type="entry name" value="ADH_SHORT"/>
    <property type="match status" value="1"/>
</dbReference>
<reference evidence="3 4" key="1">
    <citation type="submission" date="2020-08" db="EMBL/GenBank/DDBJ databases">
        <title>Genomic Encyclopedia of Type Strains, Phase IV (KMG-IV): sequencing the most valuable type-strain genomes for metagenomic binning, comparative biology and taxonomic classification.</title>
        <authorList>
            <person name="Goeker M."/>
        </authorList>
    </citation>
    <scope>NUCLEOTIDE SEQUENCE [LARGE SCALE GENOMIC DNA]</scope>
    <source>
        <strain evidence="3 4">DSM 12252</strain>
    </source>
</reference>
<dbReference type="NCBIfam" id="NF005559">
    <property type="entry name" value="PRK07231.1"/>
    <property type="match status" value="1"/>
</dbReference>
<name>A0A7W7YE48_9BACT</name>
<evidence type="ECO:0000256" key="2">
    <source>
        <dbReference type="ARBA" id="ARBA00023002"/>
    </source>
</evidence>
<dbReference type="InterPro" id="IPR002347">
    <property type="entry name" value="SDR_fam"/>
</dbReference>